<dbReference type="InterPro" id="IPR006342">
    <property type="entry name" value="FkbM_mtfrase"/>
</dbReference>
<dbReference type="NCBIfam" id="TIGR01444">
    <property type="entry name" value="fkbM_fam"/>
    <property type="match status" value="1"/>
</dbReference>
<dbReference type="SUPFAM" id="SSF53335">
    <property type="entry name" value="S-adenosyl-L-methionine-dependent methyltransferases"/>
    <property type="match status" value="1"/>
</dbReference>
<dbReference type="InterPro" id="IPR052514">
    <property type="entry name" value="SAM-dependent_MTase"/>
</dbReference>
<protein>
    <recommendedName>
        <fullName evidence="1">Methyltransferase FkbM domain-containing protein</fullName>
    </recommendedName>
</protein>
<dbReference type="Gene3D" id="3.40.50.150">
    <property type="entry name" value="Vaccinia Virus protein VP39"/>
    <property type="match status" value="1"/>
</dbReference>
<dbReference type="STRING" id="48256.CLHUN_05870"/>
<dbReference type="RefSeq" id="WP_242656423.1">
    <property type="nucleotide sequence ID" value="NZ_MZGX01000003.1"/>
</dbReference>
<evidence type="ECO:0000313" key="3">
    <source>
        <dbReference type="Proteomes" id="UP000191554"/>
    </source>
</evidence>
<reference evidence="2 3" key="1">
    <citation type="submission" date="2017-03" db="EMBL/GenBank/DDBJ databases">
        <title>Genome sequence of Clostridium hungatei DSM 14427.</title>
        <authorList>
            <person name="Poehlein A."/>
            <person name="Daniel R."/>
        </authorList>
    </citation>
    <scope>NUCLEOTIDE SEQUENCE [LARGE SCALE GENOMIC DNA]</scope>
    <source>
        <strain evidence="2 3">DSM 14427</strain>
    </source>
</reference>
<name>A0A1V4SP71_RUMHU</name>
<dbReference type="PANTHER" id="PTHR34203">
    <property type="entry name" value="METHYLTRANSFERASE, FKBM FAMILY PROTEIN"/>
    <property type="match status" value="1"/>
</dbReference>
<feature type="domain" description="Methyltransferase FkbM" evidence="1">
    <location>
        <begin position="203"/>
        <end position="341"/>
    </location>
</feature>
<comment type="caution">
    <text evidence="2">The sequence shown here is derived from an EMBL/GenBank/DDBJ whole genome shotgun (WGS) entry which is preliminary data.</text>
</comment>
<dbReference type="EMBL" id="MZGX01000003">
    <property type="protein sequence ID" value="OPX45650.1"/>
    <property type="molecule type" value="Genomic_DNA"/>
</dbReference>
<evidence type="ECO:0000313" key="2">
    <source>
        <dbReference type="EMBL" id="OPX45650.1"/>
    </source>
</evidence>
<proteinExistence type="predicted"/>
<dbReference type="PANTHER" id="PTHR34203:SF15">
    <property type="entry name" value="SLL1173 PROTEIN"/>
    <property type="match status" value="1"/>
</dbReference>
<dbReference type="Proteomes" id="UP000191554">
    <property type="component" value="Unassembled WGS sequence"/>
</dbReference>
<keyword evidence="3" id="KW-1185">Reference proteome</keyword>
<dbReference type="AlphaFoldDB" id="A0A1V4SP71"/>
<sequence length="381" mass="43777">MEELRTILNRNSTEHYYDCCYNDLNINEPVIIYGAGYCGAMVCELMQDNGLAPVCFFDKNKLKHGTVIMGVPVQQPEALENAGKYLVVVCMLQKGSLYDEIKNYILGLGYLKVIHITDLRNNKKLFSRQKLLISPDVQFIKDNAENIGKVYDSLADNVSKETYLRIMECLADNINTAIPALPLQQQYFAYDTYCKNGNEVFIDCGAFKGDVMDIFLKNNDFCFSNYYAIEPDPEYIKVLEQKKNKYNDDRISIVHCALSNLSDNVGIRNYGNENSVICSDEEAVVDCNTLDGLFSTSCPTFIKIDVEGFEQRVLAGADFTIRNCRPVLAVAIYHTERDFWEIPIFIKERYPFYSLYLRSYMNINETILYAVPENRRILYQK</sequence>
<evidence type="ECO:0000259" key="1">
    <source>
        <dbReference type="Pfam" id="PF05050"/>
    </source>
</evidence>
<dbReference type="InterPro" id="IPR029063">
    <property type="entry name" value="SAM-dependent_MTases_sf"/>
</dbReference>
<gene>
    <name evidence="2" type="ORF">CLHUN_05870</name>
</gene>
<dbReference type="Pfam" id="PF05050">
    <property type="entry name" value="Methyltransf_21"/>
    <property type="match status" value="1"/>
</dbReference>
<organism evidence="2 3">
    <name type="scientific">Ruminiclostridium hungatei</name>
    <name type="common">Clostridium hungatei</name>
    <dbReference type="NCBI Taxonomy" id="48256"/>
    <lineage>
        <taxon>Bacteria</taxon>
        <taxon>Bacillati</taxon>
        <taxon>Bacillota</taxon>
        <taxon>Clostridia</taxon>
        <taxon>Eubacteriales</taxon>
        <taxon>Oscillospiraceae</taxon>
        <taxon>Ruminiclostridium</taxon>
    </lineage>
</organism>
<accession>A0A1V4SP71</accession>
<dbReference type="Gene3D" id="3.40.50.720">
    <property type="entry name" value="NAD(P)-binding Rossmann-like Domain"/>
    <property type="match status" value="1"/>
</dbReference>